<keyword evidence="3" id="KW-1185">Reference proteome</keyword>
<sequence>MVRQPLEEYSVLDLSQGVAGPTAGAMLGDFGADVVSIEPPNGASQRYLADGSAFPNVSRNKDAIVVDLKTEKGTEIVHKLVAEADALIESNRPGKMADFNCDYDTLAEINPELVYCSITGYGEEGQYRNRPGIDPLAQAVSGLMWMTGEPDRKPSRIGGPTIDVATGINAAFATLTAMVHAEKTGEGQKIESTLFDTAAMIMSNWYTKYSKDGSVPERQGHSWEVYAPSGVFNTGTRPVYIAVPAQPYWKRLCRAVDRMDWFDDDRFASNEDRLANRDQLFDEIEAEFEKYDRDDLLAELITAGVPASELQTVQEAAEDEHLRQRGTVREIEGAENEETLVVQTPVQFSKTPGRFEHVAPELGADTREVLRDSGFSEEEIDDFVSANVVEEA</sequence>
<dbReference type="InterPro" id="IPR003673">
    <property type="entry name" value="CoA-Trfase_fam_III"/>
</dbReference>
<dbReference type="SUPFAM" id="SSF89796">
    <property type="entry name" value="CoA-transferase family III (CaiB/BaiF)"/>
    <property type="match status" value="1"/>
</dbReference>
<dbReference type="PANTHER" id="PTHR48207">
    <property type="entry name" value="SUCCINATE--HYDROXYMETHYLGLUTARATE COA-TRANSFERASE"/>
    <property type="match status" value="1"/>
</dbReference>
<dbReference type="Gene3D" id="3.40.50.10540">
    <property type="entry name" value="Crotonobetainyl-coa:carnitine coa-transferase, domain 1"/>
    <property type="match status" value="1"/>
</dbReference>
<organism evidence="2 3">
    <name type="scientific">Halobellus rubicundus</name>
    <dbReference type="NCBI Taxonomy" id="2996466"/>
    <lineage>
        <taxon>Archaea</taxon>
        <taxon>Methanobacteriati</taxon>
        <taxon>Methanobacteriota</taxon>
        <taxon>Stenosarchaea group</taxon>
        <taxon>Halobacteria</taxon>
        <taxon>Halobacteriales</taxon>
        <taxon>Haloferacaceae</taxon>
        <taxon>Halobellus</taxon>
    </lineage>
</organism>
<dbReference type="PANTHER" id="PTHR48207:SF4">
    <property type="entry name" value="BLL6097 PROTEIN"/>
    <property type="match status" value="1"/>
</dbReference>
<reference evidence="2 3" key="1">
    <citation type="submission" date="2024-08" db="EMBL/GenBank/DDBJ databases">
        <title>Halobellus sp. MBLA0158 whole genome sequence.</title>
        <authorList>
            <person name="Hwang C.Y."/>
            <person name="Cho E.-S."/>
            <person name="Seo M.-J."/>
        </authorList>
    </citation>
    <scope>NUCLEOTIDE SEQUENCE [LARGE SCALE GENOMIC DNA]</scope>
    <source>
        <strain evidence="2 3">MBLA0158</strain>
    </source>
</reference>
<dbReference type="Gene3D" id="3.30.1540.10">
    <property type="entry name" value="formyl-coa transferase, domain 3"/>
    <property type="match status" value="1"/>
</dbReference>
<dbReference type="Pfam" id="PF02515">
    <property type="entry name" value="CoA_transf_3"/>
    <property type="match status" value="1"/>
</dbReference>
<protein>
    <submittedName>
        <fullName evidence="2">CaiB/BaiF CoA transferase family protein</fullName>
    </submittedName>
</protein>
<dbReference type="GO" id="GO:0016740">
    <property type="term" value="F:transferase activity"/>
    <property type="evidence" value="ECO:0007669"/>
    <property type="project" value="UniProtKB-KW"/>
</dbReference>
<name>A0ABD5MMC8_9EURY</name>
<dbReference type="InterPro" id="IPR023606">
    <property type="entry name" value="CoA-Trfase_III_dom_1_sf"/>
</dbReference>
<evidence type="ECO:0000256" key="1">
    <source>
        <dbReference type="ARBA" id="ARBA00022679"/>
    </source>
</evidence>
<accession>A0ABD5MMC8</accession>
<evidence type="ECO:0000313" key="2">
    <source>
        <dbReference type="EMBL" id="MFA1612481.1"/>
    </source>
</evidence>
<dbReference type="EMBL" id="JBGNYA010000002">
    <property type="protein sequence ID" value="MFA1612481.1"/>
    <property type="molecule type" value="Genomic_DNA"/>
</dbReference>
<dbReference type="InterPro" id="IPR050483">
    <property type="entry name" value="CoA-transferase_III_domain"/>
</dbReference>
<dbReference type="InterPro" id="IPR044855">
    <property type="entry name" value="CoA-Trfase_III_dom3_sf"/>
</dbReference>
<dbReference type="AlphaFoldDB" id="A0ABD5MMC8"/>
<proteinExistence type="predicted"/>
<dbReference type="Proteomes" id="UP001570511">
    <property type="component" value="Unassembled WGS sequence"/>
</dbReference>
<comment type="caution">
    <text evidence="2">The sequence shown here is derived from an EMBL/GenBank/DDBJ whole genome shotgun (WGS) entry which is preliminary data.</text>
</comment>
<dbReference type="RefSeq" id="WP_372391704.1">
    <property type="nucleotide sequence ID" value="NZ_JBGNYA010000002.1"/>
</dbReference>
<keyword evidence="1 2" id="KW-0808">Transferase</keyword>
<gene>
    <name evidence="2" type="ORF">OS889_15925</name>
</gene>
<evidence type="ECO:0000313" key="3">
    <source>
        <dbReference type="Proteomes" id="UP001570511"/>
    </source>
</evidence>